<protein>
    <submittedName>
        <fullName evidence="5">Ribosomal protein L16</fullName>
    </submittedName>
</protein>
<dbReference type="FunFam" id="3.90.1170.10:FF:000001">
    <property type="entry name" value="50S ribosomal protein L16"/>
    <property type="match status" value="1"/>
</dbReference>
<reference evidence="5" key="1">
    <citation type="journal article" date="2017" name="Curr. Biol.">
        <title>A New Lineage of Eukaryotes Illuminates Early Mitochondrial Genome Reduction.</title>
        <authorList>
            <person name="Janouskovec J."/>
            <person name="Tikhonenkov D.V."/>
            <person name="Burki F."/>
            <person name="Howe A.T."/>
            <person name="Rohwer F.L."/>
            <person name="Mylnikov A.P."/>
            <person name="Keeling P.J."/>
        </authorList>
    </citation>
    <scope>NUCLEOTIDE SEQUENCE</scope>
    <source>
        <strain evidence="5">TD-1</strain>
    </source>
</reference>
<evidence type="ECO:0000256" key="1">
    <source>
        <dbReference type="ARBA" id="ARBA00008931"/>
    </source>
</evidence>
<dbReference type="GO" id="GO:0005762">
    <property type="term" value="C:mitochondrial large ribosomal subunit"/>
    <property type="evidence" value="ECO:0007669"/>
    <property type="project" value="TreeGrafter"/>
</dbReference>
<dbReference type="Gene3D" id="3.90.1170.10">
    <property type="entry name" value="Ribosomal protein L10e/L16"/>
    <property type="match status" value="1"/>
</dbReference>
<dbReference type="GO" id="GO:0032543">
    <property type="term" value="P:mitochondrial translation"/>
    <property type="evidence" value="ECO:0007669"/>
    <property type="project" value="TreeGrafter"/>
</dbReference>
<dbReference type="EMBL" id="MG202008">
    <property type="protein sequence ID" value="ATY40952.1"/>
    <property type="molecule type" value="Genomic_DNA"/>
</dbReference>
<dbReference type="PANTHER" id="PTHR12220:SF13">
    <property type="entry name" value="LARGE RIBOSOMAL SUBUNIT PROTEIN UL16M"/>
    <property type="match status" value="1"/>
</dbReference>
<dbReference type="RefSeq" id="YP_009446464.1">
    <property type="nucleotide sequence ID" value="NC_036491.1"/>
</dbReference>
<evidence type="ECO:0000256" key="3">
    <source>
        <dbReference type="ARBA" id="ARBA00023274"/>
    </source>
</evidence>
<sequence>MYQPKNTKFRKFQKGRNAGITNMQIAYESYAIRAQEPKRVTARQIEATRRAIVRKTKRLGKLIIRIYPHKPVTSKAVGVRMGKGKGTTDYWCAPVKAGAILFELGRVPESLAMEALRLGMAKLPLKTIILKKVDFLTKTK</sequence>
<dbReference type="GO" id="GO:0019843">
    <property type="term" value="F:rRNA binding"/>
    <property type="evidence" value="ECO:0007669"/>
    <property type="project" value="InterPro"/>
</dbReference>
<dbReference type="AlphaFoldDB" id="A0A2H4R8H4"/>
<dbReference type="InterPro" id="IPR047873">
    <property type="entry name" value="Ribosomal_uL16"/>
</dbReference>
<dbReference type="GO" id="GO:0003735">
    <property type="term" value="F:structural constituent of ribosome"/>
    <property type="evidence" value="ECO:0007669"/>
    <property type="project" value="InterPro"/>
</dbReference>
<dbReference type="PRINTS" id="PR00060">
    <property type="entry name" value="RIBOSOMALL16"/>
</dbReference>
<dbReference type="CDD" id="cd01433">
    <property type="entry name" value="Ribosomal_L16_L10e"/>
    <property type="match status" value="1"/>
</dbReference>
<dbReference type="PROSITE" id="PS00701">
    <property type="entry name" value="RIBOSOMAL_L16_2"/>
    <property type="match status" value="1"/>
</dbReference>
<dbReference type="InterPro" id="IPR020798">
    <property type="entry name" value="Ribosomal_uL16_CS"/>
</dbReference>
<name>A0A2H4R8H4_9EUKA</name>
<organism evidence="5">
    <name type="scientific">Ancoracysta twista</name>
    <dbReference type="NCBI Taxonomy" id="2044563"/>
    <lineage>
        <taxon>Eukaryota</taxon>
        <taxon>Provora</taxon>
        <taxon>Nebulidia</taxon>
        <taxon>Nebulidea</taxon>
        <taxon>Nebulidida</taxon>
        <taxon>Nebulidae</taxon>
    </lineage>
</organism>
<evidence type="ECO:0000256" key="4">
    <source>
        <dbReference type="RuleBase" id="RU004413"/>
    </source>
</evidence>
<dbReference type="PANTHER" id="PTHR12220">
    <property type="entry name" value="50S/60S RIBOSOMAL PROTEIN L16"/>
    <property type="match status" value="1"/>
</dbReference>
<dbReference type="InterPro" id="IPR036920">
    <property type="entry name" value="Ribosomal_uL16_sf"/>
</dbReference>
<dbReference type="InterPro" id="IPR000114">
    <property type="entry name" value="Ribosomal_uL16_bact-type"/>
</dbReference>
<dbReference type="GeneID" id="35199408"/>
<accession>A0A2H4R8H4</accession>
<evidence type="ECO:0000313" key="5">
    <source>
        <dbReference type="EMBL" id="ATY40952.1"/>
    </source>
</evidence>
<proteinExistence type="inferred from homology"/>
<dbReference type="Pfam" id="PF00252">
    <property type="entry name" value="Ribosomal_L16"/>
    <property type="match status" value="1"/>
</dbReference>
<geneLocation type="mitochondrion" evidence="5"/>
<dbReference type="SUPFAM" id="SSF54686">
    <property type="entry name" value="Ribosomal protein L16p/L10e"/>
    <property type="match status" value="1"/>
</dbReference>
<keyword evidence="2 4" id="KW-0689">Ribosomal protein</keyword>
<keyword evidence="5" id="KW-0496">Mitochondrion</keyword>
<dbReference type="NCBIfam" id="TIGR01164">
    <property type="entry name" value="rplP_bact"/>
    <property type="match status" value="1"/>
</dbReference>
<keyword evidence="3 4" id="KW-0687">Ribonucleoprotein</keyword>
<comment type="similarity">
    <text evidence="1 4">Belongs to the universal ribosomal protein uL16 family.</text>
</comment>
<gene>
    <name evidence="5" type="primary">rpl16</name>
</gene>
<dbReference type="InterPro" id="IPR016180">
    <property type="entry name" value="Ribosomal_uL16_dom"/>
</dbReference>
<evidence type="ECO:0000256" key="2">
    <source>
        <dbReference type="ARBA" id="ARBA00022980"/>
    </source>
</evidence>